<comment type="caution">
    <text evidence="2">The sequence shown here is derived from an EMBL/GenBank/DDBJ whole genome shotgun (WGS) entry which is preliminary data.</text>
</comment>
<feature type="compositionally biased region" description="Basic and acidic residues" evidence="1">
    <location>
        <begin position="1"/>
        <end position="17"/>
    </location>
</feature>
<keyword evidence="3" id="KW-1185">Reference proteome</keyword>
<evidence type="ECO:0000313" key="2">
    <source>
        <dbReference type="EMBL" id="RUO95932.1"/>
    </source>
</evidence>
<feature type="non-terminal residue" evidence="2">
    <location>
        <position position="1"/>
    </location>
</feature>
<feature type="region of interest" description="Disordered" evidence="1">
    <location>
        <begin position="1"/>
        <end position="58"/>
    </location>
</feature>
<reference evidence="2 3" key="1">
    <citation type="journal article" date="2018" name="New Phytol.">
        <title>Phylogenomics of Endogonaceae and evolution of mycorrhizas within Mucoromycota.</title>
        <authorList>
            <person name="Chang Y."/>
            <person name="Desiro A."/>
            <person name="Na H."/>
            <person name="Sandor L."/>
            <person name="Lipzen A."/>
            <person name="Clum A."/>
            <person name="Barry K."/>
            <person name="Grigoriev I.V."/>
            <person name="Martin F.M."/>
            <person name="Stajich J.E."/>
            <person name="Smith M.E."/>
            <person name="Bonito G."/>
            <person name="Spatafora J.W."/>
        </authorList>
    </citation>
    <scope>NUCLEOTIDE SEQUENCE [LARGE SCALE GENOMIC DNA]</scope>
    <source>
        <strain evidence="2 3">GMNB39</strain>
    </source>
</reference>
<dbReference type="AlphaFoldDB" id="A0A432ZZK5"/>
<gene>
    <name evidence="2" type="ORF">BC936DRAFT_142941</name>
</gene>
<evidence type="ECO:0000256" key="1">
    <source>
        <dbReference type="SAM" id="MobiDB-lite"/>
    </source>
</evidence>
<dbReference type="Proteomes" id="UP000268093">
    <property type="component" value="Unassembled WGS sequence"/>
</dbReference>
<evidence type="ECO:0000313" key="3">
    <source>
        <dbReference type="Proteomes" id="UP000268093"/>
    </source>
</evidence>
<dbReference type="EMBL" id="RBNI01024662">
    <property type="protein sequence ID" value="RUO95932.1"/>
    <property type="molecule type" value="Genomic_DNA"/>
</dbReference>
<accession>A0A432ZZK5</accession>
<organism evidence="2 3">
    <name type="scientific">Jimgerdemannia flammicorona</name>
    <dbReference type="NCBI Taxonomy" id="994334"/>
    <lineage>
        <taxon>Eukaryota</taxon>
        <taxon>Fungi</taxon>
        <taxon>Fungi incertae sedis</taxon>
        <taxon>Mucoromycota</taxon>
        <taxon>Mucoromycotina</taxon>
        <taxon>Endogonomycetes</taxon>
        <taxon>Endogonales</taxon>
        <taxon>Endogonaceae</taxon>
        <taxon>Jimgerdemannia</taxon>
    </lineage>
</organism>
<feature type="compositionally biased region" description="Basic residues" evidence="1">
    <location>
        <begin position="19"/>
        <end position="33"/>
    </location>
</feature>
<name>A0A432ZZK5_9FUNG</name>
<proteinExistence type="predicted"/>
<protein>
    <submittedName>
        <fullName evidence="2">Uncharacterized protein</fullName>
    </submittedName>
</protein>
<sequence length="99" mass="11356">TARRQDGKTARRQDGKTGKTGKKARPARPTRPARRQDDKTRWKGHRFSLTQPKTTRRQDKNLARFTKKTTTVIPSTFAPSGGSYIVSVVNRICPMRRLY</sequence>